<dbReference type="AlphaFoldDB" id="D2H4D8"/>
<proteinExistence type="predicted"/>
<evidence type="ECO:0000256" key="1">
    <source>
        <dbReference type="SAM" id="Phobius"/>
    </source>
</evidence>
<dbReference type="EMBL" id="GL192485">
    <property type="protein sequence ID" value="EFB23780.1"/>
    <property type="molecule type" value="Genomic_DNA"/>
</dbReference>
<gene>
    <name evidence="2" type="ORF">PANDA_004645</name>
</gene>
<feature type="transmembrane region" description="Helical" evidence="1">
    <location>
        <begin position="6"/>
        <end position="24"/>
    </location>
</feature>
<dbReference type="InParanoid" id="D2H4D8"/>
<sequence>MGRPPSLPPTALLTSILVLGLGLLGGRRATEARHALVVEYKALLVQLPLSDLKGERARYVCLCTMAINAPAGDGDSSGNNSVLSRSTIPEHWNFLDYISKLPKLLNCKVAPKWLRKDTYESVSLLVRVPVYIPGAVGLFFFVAQNGKLATARPVYYSARVLIR</sequence>
<name>D2H4D8_AILME</name>
<evidence type="ECO:0000313" key="2">
    <source>
        <dbReference type="EMBL" id="EFB23780.1"/>
    </source>
</evidence>
<accession>D2H4D8</accession>
<feature type="transmembrane region" description="Helical" evidence="1">
    <location>
        <begin position="124"/>
        <end position="143"/>
    </location>
</feature>
<organism evidence="2">
    <name type="scientific">Ailuropoda melanoleuca</name>
    <name type="common">Giant panda</name>
    <dbReference type="NCBI Taxonomy" id="9646"/>
    <lineage>
        <taxon>Eukaryota</taxon>
        <taxon>Metazoa</taxon>
        <taxon>Chordata</taxon>
        <taxon>Craniata</taxon>
        <taxon>Vertebrata</taxon>
        <taxon>Euteleostomi</taxon>
        <taxon>Mammalia</taxon>
        <taxon>Eutheria</taxon>
        <taxon>Laurasiatheria</taxon>
        <taxon>Carnivora</taxon>
        <taxon>Caniformia</taxon>
        <taxon>Ursidae</taxon>
        <taxon>Ailuropoda</taxon>
    </lineage>
</organism>
<keyword evidence="1" id="KW-0812">Transmembrane</keyword>
<keyword evidence="1" id="KW-0472">Membrane</keyword>
<protein>
    <submittedName>
        <fullName evidence="2">Uncharacterized protein</fullName>
    </submittedName>
</protein>
<keyword evidence="1" id="KW-1133">Transmembrane helix</keyword>
<reference evidence="2" key="1">
    <citation type="journal article" date="2010" name="Nature">
        <title>The sequence and de novo assembly of the giant panda genome.</title>
        <authorList>
            <person name="Li R."/>
            <person name="Fan W."/>
            <person name="Tian G."/>
            <person name="Zhu H."/>
            <person name="He L."/>
            <person name="Cai J."/>
            <person name="Huang Q."/>
            <person name="Cai Q."/>
            <person name="Li B."/>
            <person name="Bai Y."/>
            <person name="Zhang Z."/>
            <person name="Zhang Y."/>
            <person name="Wang W."/>
            <person name="Li J."/>
            <person name="Wei F."/>
            <person name="Li H."/>
            <person name="Jian M."/>
            <person name="Li J."/>
            <person name="Zhang Z."/>
            <person name="Nielsen R."/>
            <person name="Li D."/>
            <person name="Gu W."/>
            <person name="Yang Z."/>
            <person name="Xuan Z."/>
            <person name="Ryder O.A."/>
            <person name="Leung F.C."/>
            <person name="Zhou Y."/>
            <person name="Cao J."/>
            <person name="Sun X."/>
            <person name="Fu Y."/>
            <person name="Fang X."/>
            <person name="Guo X."/>
            <person name="Wang B."/>
            <person name="Hou R."/>
            <person name="Shen F."/>
            <person name="Mu B."/>
            <person name="Ni P."/>
            <person name="Lin R."/>
            <person name="Qian W."/>
            <person name="Wang G."/>
            <person name="Yu C."/>
            <person name="Nie W."/>
            <person name="Wang J."/>
            <person name="Wu Z."/>
            <person name="Liang H."/>
            <person name="Min J."/>
            <person name="Wu Q."/>
            <person name="Cheng S."/>
            <person name="Ruan J."/>
            <person name="Wang M."/>
            <person name="Shi Z."/>
            <person name="Wen M."/>
            <person name="Liu B."/>
            <person name="Ren X."/>
            <person name="Zheng H."/>
            <person name="Dong D."/>
            <person name="Cook K."/>
            <person name="Shan G."/>
            <person name="Zhang H."/>
            <person name="Kosiol C."/>
            <person name="Xie X."/>
            <person name="Lu Z."/>
            <person name="Zheng H."/>
            <person name="Li Y."/>
            <person name="Steiner C.C."/>
            <person name="Lam T.T."/>
            <person name="Lin S."/>
            <person name="Zhang Q."/>
            <person name="Li G."/>
            <person name="Tian J."/>
            <person name="Gong T."/>
            <person name="Liu H."/>
            <person name="Zhang D."/>
            <person name="Fang L."/>
            <person name="Ye C."/>
            <person name="Zhang J."/>
            <person name="Hu W."/>
            <person name="Xu A."/>
            <person name="Ren Y."/>
            <person name="Zhang G."/>
            <person name="Bruford M.W."/>
            <person name="Li Q."/>
            <person name="Ma L."/>
            <person name="Guo Y."/>
            <person name="An N."/>
            <person name="Hu Y."/>
            <person name="Zheng Y."/>
            <person name="Shi Y."/>
            <person name="Li Z."/>
            <person name="Liu Q."/>
            <person name="Chen Y."/>
            <person name="Zhao J."/>
            <person name="Qu N."/>
            <person name="Zhao S."/>
            <person name="Tian F."/>
            <person name="Wang X."/>
            <person name="Wang H."/>
            <person name="Xu L."/>
            <person name="Liu X."/>
            <person name="Vinar T."/>
            <person name="Wang Y."/>
            <person name="Lam T.W."/>
            <person name="Yiu S.M."/>
            <person name="Liu S."/>
            <person name="Zhang H."/>
            <person name="Li D."/>
            <person name="Huang Y."/>
            <person name="Wang X."/>
            <person name="Yang G."/>
            <person name="Jiang Z."/>
            <person name="Wang J."/>
            <person name="Qin N."/>
            <person name="Li L."/>
            <person name="Li J."/>
            <person name="Bolund L."/>
            <person name="Kristiansen K."/>
            <person name="Wong G.K."/>
            <person name="Olson M."/>
            <person name="Zhang X."/>
            <person name="Li S."/>
            <person name="Yang H."/>
            <person name="Wang J."/>
            <person name="Wang J."/>
        </authorList>
    </citation>
    <scope>NUCLEOTIDE SEQUENCE [LARGE SCALE GENOMIC DNA]</scope>
</reference>